<keyword evidence="11" id="KW-1185">Reference proteome</keyword>
<comment type="function">
    <text evidence="8">One of the primary rRNA binding proteins, it binds directly to 16S rRNA central domain where it helps coordinate assembly of the platform of the 30S subunit.</text>
</comment>
<dbReference type="KEGG" id="mym:A176_003634"/>
<protein>
    <recommendedName>
        <fullName evidence="6 8">Small ribosomal subunit protein uS8</fullName>
    </recommendedName>
</protein>
<dbReference type="STRING" id="1297742.A176_003634"/>
<evidence type="ECO:0000313" key="11">
    <source>
        <dbReference type="Proteomes" id="UP000009026"/>
    </source>
</evidence>
<organism evidence="10 11">
    <name type="scientific">Pseudomyxococcus hansupus</name>
    <dbReference type="NCBI Taxonomy" id="1297742"/>
    <lineage>
        <taxon>Bacteria</taxon>
        <taxon>Pseudomonadati</taxon>
        <taxon>Myxococcota</taxon>
        <taxon>Myxococcia</taxon>
        <taxon>Myxococcales</taxon>
        <taxon>Cystobacterineae</taxon>
        <taxon>Myxococcaceae</taxon>
        <taxon>Pseudomyxococcus</taxon>
    </lineage>
</organism>
<comment type="similarity">
    <text evidence="1 8 9">Belongs to the universal ribosomal protein uS8 family.</text>
</comment>
<keyword evidence="4 8" id="KW-0689">Ribosomal protein</keyword>
<dbReference type="FunFam" id="3.30.1370.30:FF:000002">
    <property type="entry name" value="30S ribosomal protein S8"/>
    <property type="match status" value="1"/>
</dbReference>
<evidence type="ECO:0000256" key="3">
    <source>
        <dbReference type="ARBA" id="ARBA00022884"/>
    </source>
</evidence>
<evidence type="ECO:0000313" key="10">
    <source>
        <dbReference type="EMBL" id="AKQ66722.1"/>
    </source>
</evidence>
<dbReference type="EMBL" id="CP012109">
    <property type="protein sequence ID" value="AKQ66722.1"/>
    <property type="molecule type" value="Genomic_DNA"/>
</dbReference>
<evidence type="ECO:0000256" key="6">
    <source>
        <dbReference type="ARBA" id="ARBA00035258"/>
    </source>
</evidence>
<accession>A0A0H4XEY1</accession>
<dbReference type="GO" id="GO:1990904">
    <property type="term" value="C:ribonucleoprotein complex"/>
    <property type="evidence" value="ECO:0007669"/>
    <property type="project" value="UniProtKB-KW"/>
</dbReference>
<gene>
    <name evidence="8" type="primary">rpsH</name>
    <name evidence="10" type="ORF">A176_003634</name>
</gene>
<evidence type="ECO:0000256" key="9">
    <source>
        <dbReference type="RuleBase" id="RU003660"/>
    </source>
</evidence>
<dbReference type="InterPro" id="IPR035987">
    <property type="entry name" value="Ribosomal_uS8_sf"/>
</dbReference>
<dbReference type="GO" id="GO:0006412">
    <property type="term" value="P:translation"/>
    <property type="evidence" value="ECO:0007669"/>
    <property type="project" value="UniProtKB-UniRule"/>
</dbReference>
<dbReference type="Pfam" id="PF00410">
    <property type="entry name" value="Ribosomal_S8"/>
    <property type="match status" value="1"/>
</dbReference>
<dbReference type="FunFam" id="3.30.1490.10:FF:000001">
    <property type="entry name" value="30S ribosomal protein S8"/>
    <property type="match status" value="1"/>
</dbReference>
<proteinExistence type="inferred from homology"/>
<dbReference type="OrthoDB" id="9802617at2"/>
<dbReference type="Proteomes" id="UP000009026">
    <property type="component" value="Chromosome"/>
</dbReference>
<dbReference type="GO" id="GO:0019843">
    <property type="term" value="F:rRNA binding"/>
    <property type="evidence" value="ECO:0007669"/>
    <property type="project" value="UniProtKB-UniRule"/>
</dbReference>
<sequence length="138" mass="15342">MPVNDPVGDMLTRLRNASRARHDKVVIPHSKLKLEIIKVLKDEGYIGEYVVHELTVQNKRTVFPEISVQLKYGPDRAPAITGIRRVSKPGLRRYAPAREIPQVLGGLGISILSTSRGIMVDSEARKQKVGGELLCTVY</sequence>
<evidence type="ECO:0000256" key="2">
    <source>
        <dbReference type="ARBA" id="ARBA00022730"/>
    </source>
</evidence>
<dbReference type="NCBIfam" id="NF001109">
    <property type="entry name" value="PRK00136.1"/>
    <property type="match status" value="1"/>
</dbReference>
<dbReference type="InterPro" id="IPR047863">
    <property type="entry name" value="Ribosomal_uS8_CS"/>
</dbReference>
<dbReference type="HAMAP" id="MF_01302_B">
    <property type="entry name" value="Ribosomal_uS8_B"/>
    <property type="match status" value="1"/>
</dbReference>
<dbReference type="GO" id="GO:0003735">
    <property type="term" value="F:structural constituent of ribosome"/>
    <property type="evidence" value="ECO:0007669"/>
    <property type="project" value="InterPro"/>
</dbReference>
<keyword evidence="5 8" id="KW-0687">Ribonucleoprotein</keyword>
<evidence type="ECO:0000256" key="5">
    <source>
        <dbReference type="ARBA" id="ARBA00023274"/>
    </source>
</evidence>
<keyword evidence="2 8" id="KW-0699">rRNA-binding</keyword>
<evidence type="ECO:0000256" key="1">
    <source>
        <dbReference type="ARBA" id="ARBA00006471"/>
    </source>
</evidence>
<dbReference type="SUPFAM" id="SSF56047">
    <property type="entry name" value="Ribosomal protein S8"/>
    <property type="match status" value="1"/>
</dbReference>
<dbReference type="PATRIC" id="fig|1297742.4.peg.3667"/>
<dbReference type="PROSITE" id="PS00053">
    <property type="entry name" value="RIBOSOMAL_S8"/>
    <property type="match status" value="1"/>
</dbReference>
<dbReference type="GO" id="GO:0005737">
    <property type="term" value="C:cytoplasm"/>
    <property type="evidence" value="ECO:0007669"/>
    <property type="project" value="UniProtKB-ARBA"/>
</dbReference>
<dbReference type="PANTHER" id="PTHR11758">
    <property type="entry name" value="40S RIBOSOMAL PROTEIN S15A"/>
    <property type="match status" value="1"/>
</dbReference>
<dbReference type="Gene3D" id="3.30.1370.30">
    <property type="match status" value="1"/>
</dbReference>
<evidence type="ECO:0000256" key="8">
    <source>
        <dbReference type="HAMAP-Rule" id="MF_01302"/>
    </source>
</evidence>
<dbReference type="AlphaFoldDB" id="A0A0H4XEY1"/>
<evidence type="ECO:0000256" key="7">
    <source>
        <dbReference type="ARBA" id="ARBA00046740"/>
    </source>
</evidence>
<dbReference type="RefSeq" id="WP_002633594.1">
    <property type="nucleotide sequence ID" value="NZ_CP012109.1"/>
</dbReference>
<dbReference type="GO" id="GO:0005840">
    <property type="term" value="C:ribosome"/>
    <property type="evidence" value="ECO:0007669"/>
    <property type="project" value="UniProtKB-KW"/>
</dbReference>
<name>A0A0H4XEY1_9BACT</name>
<evidence type="ECO:0000256" key="4">
    <source>
        <dbReference type="ARBA" id="ARBA00022980"/>
    </source>
</evidence>
<comment type="subunit">
    <text evidence="7 8">Part of the 30S ribosomal subunit. Contacts proteins S5 and S12.</text>
</comment>
<dbReference type="InterPro" id="IPR000630">
    <property type="entry name" value="Ribosomal_uS8"/>
</dbReference>
<keyword evidence="3 8" id="KW-0694">RNA-binding</keyword>
<dbReference type="eggNOG" id="COG0096">
    <property type="taxonomic scope" value="Bacteria"/>
</dbReference>
<reference evidence="10 11" key="1">
    <citation type="journal article" date="2016" name="PLoS ONE">
        <title>Complete Genome Sequence and Comparative Genomics of a Novel Myxobacterium Myxococcus hansupus.</title>
        <authorList>
            <person name="Sharma G."/>
            <person name="Narwani T."/>
            <person name="Subramanian S."/>
        </authorList>
    </citation>
    <scope>NUCLEOTIDE SEQUENCE [LARGE SCALE GENOMIC DNA]</scope>
    <source>
        <strain evidence="11">mixupus</strain>
    </source>
</reference>
<dbReference type="Gene3D" id="3.30.1490.10">
    <property type="match status" value="1"/>
</dbReference>